<protein>
    <recommendedName>
        <fullName evidence="3">CCHC-type domain-containing protein</fullName>
    </recommendedName>
</protein>
<dbReference type="Proteomes" id="UP000036403">
    <property type="component" value="Unassembled WGS sequence"/>
</dbReference>
<dbReference type="AlphaFoldDB" id="A0A0J7KE15"/>
<dbReference type="GO" id="GO:0003676">
    <property type="term" value="F:nucleic acid binding"/>
    <property type="evidence" value="ECO:0007669"/>
    <property type="project" value="InterPro"/>
</dbReference>
<dbReference type="SMART" id="SM00343">
    <property type="entry name" value="ZnF_C2HC"/>
    <property type="match status" value="2"/>
</dbReference>
<evidence type="ECO:0000256" key="2">
    <source>
        <dbReference type="SAM" id="MobiDB-lite"/>
    </source>
</evidence>
<dbReference type="GO" id="GO:0008270">
    <property type="term" value="F:zinc ion binding"/>
    <property type="evidence" value="ECO:0007669"/>
    <property type="project" value="UniProtKB-KW"/>
</dbReference>
<dbReference type="PaxDb" id="67767-A0A0J7KE15"/>
<dbReference type="InterPro" id="IPR036875">
    <property type="entry name" value="Znf_CCHC_sf"/>
</dbReference>
<reference evidence="4 5" key="1">
    <citation type="submission" date="2015-04" db="EMBL/GenBank/DDBJ databases">
        <title>Lasius niger genome sequencing.</title>
        <authorList>
            <person name="Konorov E.A."/>
            <person name="Nikitin M.A."/>
            <person name="Kirill M.V."/>
            <person name="Chang P."/>
        </authorList>
    </citation>
    <scope>NUCLEOTIDE SEQUENCE [LARGE SCALE GENOMIC DNA]</scope>
    <source>
        <tissue evidence="4">Whole</tissue>
    </source>
</reference>
<dbReference type="InterPro" id="IPR001878">
    <property type="entry name" value="Znf_CCHC"/>
</dbReference>
<feature type="domain" description="CCHC-type" evidence="3">
    <location>
        <begin position="224"/>
        <end position="237"/>
    </location>
</feature>
<dbReference type="OrthoDB" id="7554769at2759"/>
<evidence type="ECO:0000256" key="1">
    <source>
        <dbReference type="PROSITE-ProRule" id="PRU00047"/>
    </source>
</evidence>
<feature type="compositionally biased region" description="Polar residues" evidence="2">
    <location>
        <begin position="1"/>
        <end position="11"/>
    </location>
</feature>
<feature type="region of interest" description="Disordered" evidence="2">
    <location>
        <begin position="257"/>
        <end position="297"/>
    </location>
</feature>
<accession>A0A0J7KE15</accession>
<keyword evidence="1" id="KW-0479">Metal-binding</keyword>
<proteinExistence type="predicted"/>
<organism evidence="4 5">
    <name type="scientific">Lasius niger</name>
    <name type="common">Black garden ant</name>
    <dbReference type="NCBI Taxonomy" id="67767"/>
    <lineage>
        <taxon>Eukaryota</taxon>
        <taxon>Metazoa</taxon>
        <taxon>Ecdysozoa</taxon>
        <taxon>Arthropoda</taxon>
        <taxon>Hexapoda</taxon>
        <taxon>Insecta</taxon>
        <taxon>Pterygota</taxon>
        <taxon>Neoptera</taxon>
        <taxon>Endopterygota</taxon>
        <taxon>Hymenoptera</taxon>
        <taxon>Apocrita</taxon>
        <taxon>Aculeata</taxon>
        <taxon>Formicoidea</taxon>
        <taxon>Formicidae</taxon>
        <taxon>Formicinae</taxon>
        <taxon>Lasius</taxon>
        <taxon>Lasius</taxon>
    </lineage>
</organism>
<gene>
    <name evidence="4" type="ORF">RF55_11764</name>
</gene>
<feature type="compositionally biased region" description="Basic and acidic residues" evidence="2">
    <location>
        <begin position="12"/>
        <end position="24"/>
    </location>
</feature>
<dbReference type="Gene3D" id="4.10.60.10">
    <property type="entry name" value="Zinc finger, CCHC-type"/>
    <property type="match status" value="1"/>
</dbReference>
<sequence>MVTAGSNTCRNQMKETRKGKERSSGRKPPKSAAVAISGTGEEFSYADVLRKAREKIDLKALKIDNSRIRPSANGGILIEISGKEGNSKADALIKKLRETFDSEIADKKVHFSRRIVKGDIRVTGIDVSIWEEDIRDSILDYGDCTADNIRVSRIQRMRNGIEVAWVQCPLATAIKICSSGSLRVGWTTVRVELLKARPVQCFRCWKFGHVRGMCNDPNDRSHACYRCGKEGHNARTCDAAPRCVLCTEQGRDGNHRIRSDICGADRGQSRPTTAQNAGRTRDPARGAEASMEAKDGS</sequence>
<keyword evidence="5" id="KW-1185">Reference proteome</keyword>
<evidence type="ECO:0000259" key="3">
    <source>
        <dbReference type="PROSITE" id="PS50158"/>
    </source>
</evidence>
<keyword evidence="1" id="KW-0862">Zinc</keyword>
<comment type="caution">
    <text evidence="4">The sequence shown here is derived from an EMBL/GenBank/DDBJ whole genome shotgun (WGS) entry which is preliminary data.</text>
</comment>
<evidence type="ECO:0000313" key="4">
    <source>
        <dbReference type="EMBL" id="KMQ88703.1"/>
    </source>
</evidence>
<keyword evidence="1" id="KW-0863">Zinc-finger</keyword>
<name>A0A0J7KE15_LASNI</name>
<feature type="compositionally biased region" description="Polar residues" evidence="2">
    <location>
        <begin position="269"/>
        <end position="278"/>
    </location>
</feature>
<dbReference type="EMBL" id="LBMM01008682">
    <property type="protein sequence ID" value="KMQ88703.1"/>
    <property type="molecule type" value="Genomic_DNA"/>
</dbReference>
<dbReference type="SUPFAM" id="SSF57756">
    <property type="entry name" value="Retrovirus zinc finger-like domains"/>
    <property type="match status" value="1"/>
</dbReference>
<dbReference type="PROSITE" id="PS50158">
    <property type="entry name" value="ZF_CCHC"/>
    <property type="match status" value="1"/>
</dbReference>
<feature type="region of interest" description="Disordered" evidence="2">
    <location>
        <begin position="1"/>
        <end position="33"/>
    </location>
</feature>
<evidence type="ECO:0000313" key="5">
    <source>
        <dbReference type="Proteomes" id="UP000036403"/>
    </source>
</evidence>
<feature type="compositionally biased region" description="Basic and acidic residues" evidence="2">
    <location>
        <begin position="279"/>
        <end position="297"/>
    </location>
</feature>